<keyword evidence="1" id="KW-1133">Transmembrane helix</keyword>
<keyword evidence="1" id="KW-0472">Membrane</keyword>
<organism evidence="3 6">
    <name type="scientific">Pseudoduganella albidiflava</name>
    <dbReference type="NCBI Taxonomy" id="321983"/>
    <lineage>
        <taxon>Bacteria</taxon>
        <taxon>Pseudomonadati</taxon>
        <taxon>Pseudomonadota</taxon>
        <taxon>Betaproteobacteria</taxon>
        <taxon>Burkholderiales</taxon>
        <taxon>Oxalobacteraceae</taxon>
        <taxon>Telluria group</taxon>
        <taxon>Pseudoduganella</taxon>
    </lineage>
</organism>
<sequence length="374" mass="42677">MDDRIFSAKLGKPIPEWDNAHRLPISGWVGPDCKDSATIFQINSTFMEVTEQSHMIRQWFAGGIVVAVLMTTGMAMLMVGALRIVSEKGWPIGGLFSLMIPILGFLGFGAIACHFGCKEFFARKIYPLRFNRRTKKVYALVRALSDNASNNESNFMEEIEWSDQSVFCIHRADQDGVHYWIRYYKVDASGLVQKVVAIGRDWEGDDGIEELIAQWNYWCWYMSRGPADLPKPCLYLAKDEKLRESFLYCLYEMGFQESVTFRVAAMPVVLMLTFFRAFAIFTCVLPKWPAYVEENCRVDPDDPFDEPRAGTPVGWYATNLAIFAGAYPAGDQKKIDDWIGETDGKRNAQQWAEDKFIAHIRSESRNMMSDGEET</sequence>
<evidence type="ECO:0000259" key="2">
    <source>
        <dbReference type="Pfam" id="PF20455"/>
    </source>
</evidence>
<dbReference type="EMBL" id="BMWV01000001">
    <property type="protein sequence ID" value="GGY29143.1"/>
    <property type="molecule type" value="Genomic_DNA"/>
</dbReference>
<protein>
    <recommendedName>
        <fullName evidence="2">DUF6708 domain-containing protein</fullName>
    </recommendedName>
</protein>
<feature type="transmembrane region" description="Helical" evidence="1">
    <location>
        <begin position="94"/>
        <end position="117"/>
    </location>
</feature>
<feature type="transmembrane region" description="Helical" evidence="1">
    <location>
        <begin position="59"/>
        <end position="82"/>
    </location>
</feature>
<reference evidence="3" key="1">
    <citation type="journal article" date="2014" name="Int. J. Syst. Evol. Microbiol.">
        <title>Complete genome sequence of Corynebacterium casei LMG S-19264T (=DSM 44701T), isolated from a smear-ripened cheese.</title>
        <authorList>
            <consortium name="US DOE Joint Genome Institute (JGI-PGF)"/>
            <person name="Walter F."/>
            <person name="Albersmeier A."/>
            <person name="Kalinowski J."/>
            <person name="Ruckert C."/>
        </authorList>
    </citation>
    <scope>NUCLEOTIDE SEQUENCE</scope>
    <source>
        <strain evidence="3">KCTC 12343</strain>
    </source>
</reference>
<keyword evidence="1" id="KW-0812">Transmembrane</keyword>
<feature type="domain" description="DUF6708" evidence="2">
    <location>
        <begin position="115"/>
        <end position="300"/>
    </location>
</feature>
<dbReference type="Proteomes" id="UP000628442">
    <property type="component" value="Unassembled WGS sequence"/>
</dbReference>
<dbReference type="Pfam" id="PF20455">
    <property type="entry name" value="DUF6708"/>
    <property type="match status" value="1"/>
</dbReference>
<feature type="transmembrane region" description="Helical" evidence="1">
    <location>
        <begin position="263"/>
        <end position="288"/>
    </location>
</feature>
<reference evidence="4 5" key="2">
    <citation type="submission" date="2019-02" db="EMBL/GenBank/DDBJ databases">
        <title>Draft Genome Sequences of Six Type Strains of the Genus Massilia.</title>
        <authorList>
            <person name="Miess H."/>
            <person name="Frediansyhah A."/>
            <person name="Gross H."/>
        </authorList>
    </citation>
    <scope>NUCLEOTIDE SEQUENCE [LARGE SCALE GENOMIC DNA]</scope>
    <source>
        <strain evidence="4 5">DSM 17472</strain>
    </source>
</reference>
<dbReference type="RefSeq" id="WP_131148735.1">
    <property type="nucleotide sequence ID" value="NZ_BMWV01000001.1"/>
</dbReference>
<name>A0A411X6Y7_9BURK</name>
<keyword evidence="5" id="KW-1185">Reference proteome</keyword>
<evidence type="ECO:0000313" key="5">
    <source>
        <dbReference type="Proteomes" id="UP000292307"/>
    </source>
</evidence>
<evidence type="ECO:0000313" key="6">
    <source>
        <dbReference type="Proteomes" id="UP000628442"/>
    </source>
</evidence>
<dbReference type="Proteomes" id="UP000292307">
    <property type="component" value="Chromosome"/>
</dbReference>
<evidence type="ECO:0000313" key="4">
    <source>
        <dbReference type="EMBL" id="QBI04674.1"/>
    </source>
</evidence>
<accession>A0A411X6Y7</accession>
<evidence type="ECO:0000256" key="1">
    <source>
        <dbReference type="SAM" id="Phobius"/>
    </source>
</evidence>
<dbReference type="EMBL" id="CP036401">
    <property type="protein sequence ID" value="QBI04674.1"/>
    <property type="molecule type" value="Genomic_DNA"/>
</dbReference>
<dbReference type="AlphaFoldDB" id="A0A411X6Y7"/>
<reference evidence="3" key="3">
    <citation type="submission" date="2022-12" db="EMBL/GenBank/DDBJ databases">
        <authorList>
            <person name="Sun Q."/>
            <person name="Kim S."/>
        </authorList>
    </citation>
    <scope>NUCLEOTIDE SEQUENCE</scope>
    <source>
        <strain evidence="3">KCTC 12343</strain>
    </source>
</reference>
<dbReference type="InterPro" id="IPR046554">
    <property type="entry name" value="DUF6708"/>
</dbReference>
<proteinExistence type="predicted"/>
<gene>
    <name evidence="4" type="ORF">EYF70_30490</name>
    <name evidence="3" type="ORF">GCM10007387_09230</name>
</gene>
<evidence type="ECO:0000313" key="3">
    <source>
        <dbReference type="EMBL" id="GGY29143.1"/>
    </source>
</evidence>
<dbReference type="OrthoDB" id="6050524at2"/>